<dbReference type="RefSeq" id="WP_168630199.1">
    <property type="nucleotide sequence ID" value="NZ_BONL01000001.1"/>
</dbReference>
<feature type="transmembrane region" description="Helical" evidence="2">
    <location>
        <begin position="356"/>
        <end position="378"/>
    </location>
</feature>
<proteinExistence type="predicted"/>
<evidence type="ECO:0000313" key="3">
    <source>
        <dbReference type="EMBL" id="NKY23083.1"/>
    </source>
</evidence>
<organism evidence="3 4">
    <name type="scientific">Cellulomonas denverensis</name>
    <dbReference type="NCBI Taxonomy" id="264297"/>
    <lineage>
        <taxon>Bacteria</taxon>
        <taxon>Bacillati</taxon>
        <taxon>Actinomycetota</taxon>
        <taxon>Actinomycetes</taxon>
        <taxon>Micrococcales</taxon>
        <taxon>Cellulomonadaceae</taxon>
        <taxon>Cellulomonas</taxon>
    </lineage>
</organism>
<evidence type="ECO:0000256" key="1">
    <source>
        <dbReference type="SAM" id="MobiDB-lite"/>
    </source>
</evidence>
<keyword evidence="2" id="KW-0812">Transmembrane</keyword>
<keyword evidence="2" id="KW-0472">Membrane</keyword>
<dbReference type="Proteomes" id="UP000581206">
    <property type="component" value="Unassembled WGS sequence"/>
</dbReference>
<dbReference type="EMBL" id="JAAXOX010000004">
    <property type="protein sequence ID" value="NKY23083.1"/>
    <property type="molecule type" value="Genomic_DNA"/>
</dbReference>
<evidence type="ECO:0000313" key="4">
    <source>
        <dbReference type="Proteomes" id="UP000581206"/>
    </source>
</evidence>
<evidence type="ECO:0000256" key="2">
    <source>
        <dbReference type="SAM" id="Phobius"/>
    </source>
</evidence>
<feature type="region of interest" description="Disordered" evidence="1">
    <location>
        <begin position="472"/>
        <end position="491"/>
    </location>
</feature>
<keyword evidence="2" id="KW-1133">Transmembrane helix</keyword>
<protein>
    <submittedName>
        <fullName evidence="3">Uncharacterized protein</fullName>
    </submittedName>
</protein>
<accession>A0A7X6KW19</accession>
<name>A0A7X6KW19_9CELL</name>
<dbReference type="AlphaFoldDB" id="A0A7X6KW19"/>
<reference evidence="3 4" key="1">
    <citation type="submission" date="2020-04" db="EMBL/GenBank/DDBJ databases">
        <title>MicrobeNet Type strains.</title>
        <authorList>
            <person name="Nicholson A.C."/>
        </authorList>
    </citation>
    <scope>NUCLEOTIDE SEQUENCE [LARGE SCALE GENOMIC DNA]</scope>
    <source>
        <strain evidence="3 4">ATCC BAA-788</strain>
    </source>
</reference>
<sequence length="491" mass="51607">MTSTTPADLDDRARLWTGWAQAADEEEAYPLAERLVAGIRGLDGDALTPVAHARLLLRLGRPTEALALLPRQDPGELIAERPRDWNDVIALACLAAQGDDEARGALMRWGADAGSAHGDQLADLLATIGAQTGDLALADDAARRLRPGCTPGRLRRRVTAVLAQRPRQDPYRIADTVTDCATALVEAQPPADEDPGVLTEVLDDLARRGDREGPTLLLTALDRLRPGSPAIEALLRDRAMRPGHWRSTWFLAALVAAFVVVCVGVDQFGWPSALIAGSGPALVVTGWKGWPTLYPQLGPADNAALRRIRSGGSSRALTVALGLLGSVCGAILALIVVVLVLTAIDPNADSGDSTAADLALGLAVVAGLLCGPQLLLSLRRRSSARLARRKRAAGRAREAVDLGRCVCWNAGAIRGSDADGYADQHLVRSDPTAAAGLDLGGTLPAGVRECPDTHRRWLLVPGGDRGRSILLPGTVPEPAVPAPDTTTGGYL</sequence>
<comment type="caution">
    <text evidence="3">The sequence shown here is derived from an EMBL/GenBank/DDBJ whole genome shotgun (WGS) entry which is preliminary data.</text>
</comment>
<keyword evidence="4" id="KW-1185">Reference proteome</keyword>
<feature type="transmembrane region" description="Helical" evidence="2">
    <location>
        <begin position="248"/>
        <end position="265"/>
    </location>
</feature>
<gene>
    <name evidence="3" type="ORF">HGA03_10455</name>
</gene>
<feature type="transmembrane region" description="Helical" evidence="2">
    <location>
        <begin position="316"/>
        <end position="344"/>
    </location>
</feature>